<gene>
    <name evidence="1" type="ORF">GCM10023349_11100</name>
</gene>
<proteinExistence type="predicted"/>
<comment type="caution">
    <text evidence="1">The sequence shown here is derived from an EMBL/GenBank/DDBJ whole genome shotgun (WGS) entry which is preliminary data.</text>
</comment>
<protein>
    <submittedName>
        <fullName evidence="1">Uncharacterized protein</fullName>
    </submittedName>
</protein>
<dbReference type="Proteomes" id="UP001499974">
    <property type="component" value="Unassembled WGS sequence"/>
</dbReference>
<keyword evidence="2" id="KW-1185">Reference proteome</keyword>
<name>A0ABP8X1F2_9ACTN</name>
<evidence type="ECO:0000313" key="1">
    <source>
        <dbReference type="EMBL" id="GAA4697094.1"/>
    </source>
</evidence>
<sequence length="183" mass="20028">MSEVDEVPLCPMCGLALPPYSGRGRPRVVHSGSCARTRAAETDENQREARYRQTLRDAAVRAPLMGPEHVATDDEQVGTMQRLASAGFAPLADDPREDAPRHERARSQHRRAALASLQTTFADKARQRSAPACHGCLAFDYLLVTTVTAESLIRGRAEAQQDTRLRRHLAQDDVAAVMALSPS</sequence>
<accession>A0ABP8X1F2</accession>
<organism evidence="1 2">
    <name type="scientific">Nocardioides conyzicola</name>
    <dbReference type="NCBI Taxonomy" id="1651781"/>
    <lineage>
        <taxon>Bacteria</taxon>
        <taxon>Bacillati</taxon>
        <taxon>Actinomycetota</taxon>
        <taxon>Actinomycetes</taxon>
        <taxon>Propionibacteriales</taxon>
        <taxon>Nocardioidaceae</taxon>
        <taxon>Nocardioides</taxon>
    </lineage>
</organism>
<reference evidence="2" key="1">
    <citation type="journal article" date="2019" name="Int. J. Syst. Evol. Microbiol.">
        <title>The Global Catalogue of Microorganisms (GCM) 10K type strain sequencing project: providing services to taxonomists for standard genome sequencing and annotation.</title>
        <authorList>
            <consortium name="The Broad Institute Genomics Platform"/>
            <consortium name="The Broad Institute Genome Sequencing Center for Infectious Disease"/>
            <person name="Wu L."/>
            <person name="Ma J."/>
        </authorList>
    </citation>
    <scope>NUCLEOTIDE SEQUENCE [LARGE SCALE GENOMIC DNA]</scope>
    <source>
        <strain evidence="2">JCM 18531</strain>
    </source>
</reference>
<evidence type="ECO:0000313" key="2">
    <source>
        <dbReference type="Proteomes" id="UP001499974"/>
    </source>
</evidence>
<dbReference type="EMBL" id="BAABKM010000002">
    <property type="protein sequence ID" value="GAA4697094.1"/>
    <property type="molecule type" value="Genomic_DNA"/>
</dbReference>